<protein>
    <submittedName>
        <fullName evidence="2">Uncharacterized protein</fullName>
    </submittedName>
</protein>
<evidence type="ECO:0000256" key="1">
    <source>
        <dbReference type="SAM" id="MobiDB-lite"/>
    </source>
</evidence>
<feature type="region of interest" description="Disordered" evidence="1">
    <location>
        <begin position="1"/>
        <end position="35"/>
    </location>
</feature>
<feature type="region of interest" description="Disordered" evidence="1">
    <location>
        <begin position="78"/>
        <end position="124"/>
    </location>
</feature>
<evidence type="ECO:0000313" key="2">
    <source>
        <dbReference type="EMBL" id="GHH88275.1"/>
    </source>
</evidence>
<comment type="caution">
    <text evidence="2">The sequence shown here is derived from an EMBL/GenBank/DDBJ whole genome shotgun (WGS) entry which is preliminary data.</text>
</comment>
<reference evidence="2" key="1">
    <citation type="journal article" date="2014" name="Int. J. Syst. Evol. Microbiol.">
        <title>Complete genome sequence of Corynebacterium casei LMG S-19264T (=DSM 44701T), isolated from a smear-ripened cheese.</title>
        <authorList>
            <consortium name="US DOE Joint Genome Institute (JGI-PGF)"/>
            <person name="Walter F."/>
            <person name="Albersmeier A."/>
            <person name="Kalinowski J."/>
            <person name="Ruckert C."/>
        </authorList>
    </citation>
    <scope>NUCLEOTIDE SEQUENCE</scope>
    <source>
        <strain evidence="2">CGMCC 4.7403</strain>
    </source>
</reference>
<gene>
    <name evidence="2" type="ORF">GCM10017771_32820</name>
</gene>
<keyword evidence="3" id="KW-1185">Reference proteome</keyword>
<accession>A0A919GR13</accession>
<proteinExistence type="predicted"/>
<dbReference type="AlphaFoldDB" id="A0A919GR13"/>
<dbReference type="Proteomes" id="UP000603227">
    <property type="component" value="Unassembled WGS sequence"/>
</dbReference>
<dbReference type="EMBL" id="BNAT01000010">
    <property type="protein sequence ID" value="GHH88275.1"/>
    <property type="molecule type" value="Genomic_DNA"/>
</dbReference>
<evidence type="ECO:0000313" key="3">
    <source>
        <dbReference type="Proteomes" id="UP000603227"/>
    </source>
</evidence>
<organism evidence="2 3">
    <name type="scientific">Streptomyces capitiformicae</name>
    <dbReference type="NCBI Taxonomy" id="2014920"/>
    <lineage>
        <taxon>Bacteria</taxon>
        <taxon>Bacillati</taxon>
        <taxon>Actinomycetota</taxon>
        <taxon>Actinomycetes</taxon>
        <taxon>Kitasatosporales</taxon>
        <taxon>Streptomycetaceae</taxon>
        <taxon>Streptomyces</taxon>
    </lineage>
</organism>
<feature type="compositionally biased region" description="Basic and acidic residues" evidence="1">
    <location>
        <begin position="1"/>
        <end position="13"/>
    </location>
</feature>
<name>A0A919GR13_9ACTN</name>
<reference evidence="2" key="2">
    <citation type="submission" date="2020-09" db="EMBL/GenBank/DDBJ databases">
        <authorList>
            <person name="Sun Q."/>
            <person name="Zhou Y."/>
        </authorList>
    </citation>
    <scope>NUCLEOTIDE SEQUENCE</scope>
    <source>
        <strain evidence="2">CGMCC 4.7403</strain>
    </source>
</reference>
<sequence>MGGGARREKESRADGAAARTYEGDAMRTAGTRVHQRTSAVSWTRVNRSGRVPSRAVAGLLAFATGLVLLAGCGLPDHRQSATGQGGASASAEPSFVPKAPVSSGKPLGPDAHVPDPGAVDDSDPTAVSKAWAEMTYSYDTKYDASPHDAGLRAVRWCSKRKADAERSYRPASGPGADWNTWAQHRAWTTVTVSIEQEDDSPKDGKQVAYRSLVVEGEAHGRDGWTGRGPRLTAHTKLVRSSVGEPWRVDDVIVVEAVAPPSPGEPSASAADPSAQ</sequence>